<proteinExistence type="predicted"/>
<evidence type="ECO:0000313" key="2">
    <source>
        <dbReference type="Proteomes" id="UP000092445"/>
    </source>
</evidence>
<protein>
    <submittedName>
        <fullName evidence="1">Uncharacterized protein</fullName>
    </submittedName>
</protein>
<sequence length="104" mass="11622">MIGYKLRGQQHHSRHHYYTEAAASVPSSLTSMQALCRTLETCKSSGLSNILPNSAVSFPLKCKAFNNTMRVMESKQSADTSSPSIDTERNVKFTYSLSRSRKEC</sequence>
<dbReference type="Proteomes" id="UP000092445">
    <property type="component" value="Unassembled WGS sequence"/>
</dbReference>
<dbReference type="VEuPathDB" id="VectorBase:GPAI011581"/>
<evidence type="ECO:0000313" key="1">
    <source>
        <dbReference type="EnsemblMetazoa" id="GPAI011581-PA"/>
    </source>
</evidence>
<dbReference type="EnsemblMetazoa" id="GPAI011581-RA">
    <property type="protein sequence ID" value="GPAI011581-PA"/>
    <property type="gene ID" value="GPAI011581"/>
</dbReference>
<dbReference type="AlphaFoldDB" id="A0A1A9ZDS1"/>
<reference evidence="1" key="2">
    <citation type="submission" date="2020-05" db="UniProtKB">
        <authorList>
            <consortium name="EnsemblMetazoa"/>
        </authorList>
    </citation>
    <scope>IDENTIFICATION</scope>
    <source>
        <strain evidence="1">IAEA</strain>
    </source>
</reference>
<accession>A0A1A9ZDS1</accession>
<keyword evidence="2" id="KW-1185">Reference proteome</keyword>
<reference evidence="2" key="1">
    <citation type="submission" date="2014-03" db="EMBL/GenBank/DDBJ databases">
        <authorList>
            <person name="Aksoy S."/>
            <person name="Warren W."/>
            <person name="Wilson R.K."/>
        </authorList>
    </citation>
    <scope>NUCLEOTIDE SEQUENCE [LARGE SCALE GENOMIC DNA]</scope>
    <source>
        <strain evidence="2">IAEA</strain>
    </source>
</reference>
<organism evidence="1 2">
    <name type="scientific">Glossina pallidipes</name>
    <name type="common">Tsetse fly</name>
    <dbReference type="NCBI Taxonomy" id="7398"/>
    <lineage>
        <taxon>Eukaryota</taxon>
        <taxon>Metazoa</taxon>
        <taxon>Ecdysozoa</taxon>
        <taxon>Arthropoda</taxon>
        <taxon>Hexapoda</taxon>
        <taxon>Insecta</taxon>
        <taxon>Pterygota</taxon>
        <taxon>Neoptera</taxon>
        <taxon>Endopterygota</taxon>
        <taxon>Diptera</taxon>
        <taxon>Brachycera</taxon>
        <taxon>Muscomorpha</taxon>
        <taxon>Hippoboscoidea</taxon>
        <taxon>Glossinidae</taxon>
        <taxon>Glossina</taxon>
    </lineage>
</organism>
<name>A0A1A9ZDS1_GLOPL</name>